<evidence type="ECO:0000256" key="1">
    <source>
        <dbReference type="SAM" id="MobiDB-lite"/>
    </source>
</evidence>
<proteinExistence type="predicted"/>
<feature type="region of interest" description="Disordered" evidence="1">
    <location>
        <begin position="52"/>
        <end position="80"/>
    </location>
</feature>
<gene>
    <name evidence="2" type="ORF">PBIL07802_LOCUS5552</name>
</gene>
<accession>A0A7S3D1C1</accession>
<evidence type="ECO:0000313" key="2">
    <source>
        <dbReference type="EMBL" id="CAE0243386.1"/>
    </source>
</evidence>
<sequence length="490" mass="53947">MDSDYLKNSVGDALASALASAAAARPEDAVQYVGEYLLKHVDNENYKATLTEEELKKEKERDAAEAEAQAARSEADNKKQMKELSLEKIRLAETVEGAFEAAIACVKDNTAAKGAYIAVVEDEEEGEAPQEEKPAETEEGEEGEKKEDEKEKEIPLKPVSASATLRYVEADADNEFVIGSTLSRADGPVSFSAVDSDEAVFVSNVLANLPSIHFFRREKPGSYACYPIRNAKREAEAIMGIDTMGFDTAPFSEDDLAYFARVRDELASQISSISAKAEEASKELSSSIGEELQGAEVTDEDDVAAIEEKSKKKEGQLAAIRSIIEQKLDADKISEIKRSKAATKKVHQVIAAATFIVRMNKTNKVPKEIISDWSVLRQHIGDASDFISSVLAYDPAGKRYKRAFTLAKSAIKGEKHKRERWNIEDAKGGRVVQDILSLSTFHAHLSLCRSHSRQGKQSQCRCRTPLPVGDYLHRCLGQGCSYPSKEEGRW</sequence>
<feature type="compositionally biased region" description="Basic and acidic residues" evidence="1">
    <location>
        <begin position="53"/>
        <end position="64"/>
    </location>
</feature>
<organism evidence="2">
    <name type="scientific">Palpitomonas bilix</name>
    <dbReference type="NCBI Taxonomy" id="652834"/>
    <lineage>
        <taxon>Eukaryota</taxon>
        <taxon>Eukaryota incertae sedis</taxon>
    </lineage>
</organism>
<dbReference type="Pfam" id="PF05186">
    <property type="entry name" value="Dpy-30"/>
    <property type="match status" value="1"/>
</dbReference>
<dbReference type="SUPFAM" id="SSF55781">
    <property type="entry name" value="GAF domain-like"/>
    <property type="match status" value="1"/>
</dbReference>
<dbReference type="AlphaFoldDB" id="A0A7S3D1C1"/>
<dbReference type="Gene3D" id="1.20.890.10">
    <property type="entry name" value="cAMP-dependent protein kinase regulatory subunit, dimerization-anchoring domain"/>
    <property type="match status" value="1"/>
</dbReference>
<protein>
    <submittedName>
        <fullName evidence="2">Uncharacterized protein</fullName>
    </submittedName>
</protein>
<feature type="compositionally biased region" description="Basic and acidic residues" evidence="1">
    <location>
        <begin position="143"/>
        <end position="155"/>
    </location>
</feature>
<dbReference type="EMBL" id="HBIB01008912">
    <property type="protein sequence ID" value="CAE0243386.1"/>
    <property type="molecule type" value="Transcribed_RNA"/>
</dbReference>
<name>A0A7S3D1C1_9EUKA</name>
<reference evidence="2" key="1">
    <citation type="submission" date="2021-01" db="EMBL/GenBank/DDBJ databases">
        <authorList>
            <person name="Corre E."/>
            <person name="Pelletier E."/>
            <person name="Niang G."/>
            <person name="Scheremetjew M."/>
            <person name="Finn R."/>
            <person name="Kale V."/>
            <person name="Holt S."/>
            <person name="Cochrane G."/>
            <person name="Meng A."/>
            <person name="Brown T."/>
            <person name="Cohen L."/>
        </authorList>
    </citation>
    <scope>NUCLEOTIDE SEQUENCE</scope>
    <source>
        <strain evidence="2">NIES-2562</strain>
    </source>
</reference>
<feature type="region of interest" description="Disordered" evidence="1">
    <location>
        <begin position="122"/>
        <end position="156"/>
    </location>
</feature>
<dbReference type="InterPro" id="IPR007858">
    <property type="entry name" value="Dpy-30_motif"/>
</dbReference>